<dbReference type="PROSITE" id="PS50005">
    <property type="entry name" value="TPR"/>
    <property type="match status" value="1"/>
</dbReference>
<keyword evidence="2" id="KW-0472">Membrane</keyword>
<dbReference type="Gene3D" id="1.25.40.10">
    <property type="entry name" value="Tetratricopeptide repeat domain"/>
    <property type="match status" value="1"/>
</dbReference>
<name>A0A2W1JZP4_9CYAN</name>
<dbReference type="InterPro" id="IPR011990">
    <property type="entry name" value="TPR-like_helical_dom_sf"/>
</dbReference>
<dbReference type="AlphaFoldDB" id="A0A2W1JZP4"/>
<dbReference type="Proteomes" id="UP000248857">
    <property type="component" value="Unassembled WGS sequence"/>
</dbReference>
<keyword evidence="2" id="KW-0812">Transmembrane</keyword>
<dbReference type="SUPFAM" id="SSF48452">
    <property type="entry name" value="TPR-like"/>
    <property type="match status" value="1"/>
</dbReference>
<dbReference type="InterPro" id="IPR019734">
    <property type="entry name" value="TPR_rpt"/>
</dbReference>
<keyword evidence="4" id="KW-1185">Reference proteome</keyword>
<proteinExistence type="predicted"/>
<gene>
    <name evidence="3" type="ORF">C1752_00497</name>
</gene>
<evidence type="ECO:0000313" key="4">
    <source>
        <dbReference type="Proteomes" id="UP000248857"/>
    </source>
</evidence>
<comment type="caution">
    <text evidence="3">The sequence shown here is derived from an EMBL/GenBank/DDBJ whole genome shotgun (WGS) entry which is preliminary data.</text>
</comment>
<reference evidence="3 4" key="1">
    <citation type="journal article" date="2018" name="Sci. Rep.">
        <title>A novel species of the marine cyanobacterium Acaryochloris with a unique pigment content and lifestyle.</title>
        <authorList>
            <person name="Partensky F."/>
            <person name="Six C."/>
            <person name="Ratin M."/>
            <person name="Garczarek L."/>
            <person name="Vaulot D."/>
            <person name="Probert I."/>
            <person name="Calteau A."/>
            <person name="Gourvil P."/>
            <person name="Marie D."/>
            <person name="Grebert T."/>
            <person name="Bouchier C."/>
            <person name="Le Panse S."/>
            <person name="Gachenot M."/>
            <person name="Rodriguez F."/>
            <person name="Garrido J.L."/>
        </authorList>
    </citation>
    <scope>NUCLEOTIDE SEQUENCE [LARGE SCALE GENOMIC DNA]</scope>
    <source>
        <strain evidence="3 4">RCC1774</strain>
    </source>
</reference>
<feature type="transmembrane region" description="Helical" evidence="2">
    <location>
        <begin position="24"/>
        <end position="43"/>
    </location>
</feature>
<protein>
    <submittedName>
        <fullName evidence="3">Uncharacterized protein</fullName>
    </submittedName>
</protein>
<organism evidence="3 4">
    <name type="scientific">Acaryochloris thomasi RCC1774</name>
    <dbReference type="NCBI Taxonomy" id="1764569"/>
    <lineage>
        <taxon>Bacteria</taxon>
        <taxon>Bacillati</taxon>
        <taxon>Cyanobacteriota</taxon>
        <taxon>Cyanophyceae</taxon>
        <taxon>Acaryochloridales</taxon>
        <taxon>Acaryochloridaceae</taxon>
        <taxon>Acaryochloris</taxon>
        <taxon>Acaryochloris thomasi</taxon>
    </lineage>
</organism>
<evidence type="ECO:0000256" key="1">
    <source>
        <dbReference type="PROSITE-ProRule" id="PRU00339"/>
    </source>
</evidence>
<sequence>MLFLSSPRLFYYLRLSTNMETPNFLIWAVVVFGIAGFAIVSMVRAFRTPIAVLPFPDTVIDLPAISISDAVMADFVSSVATYKTGNYQDAISQMMPVVEQEPSCAEAWHNIGLAYANVGDNDKAVRSLLKASDAYEQHKTQAGIERLKQDLAILKAQG</sequence>
<accession>A0A2W1JZP4</accession>
<evidence type="ECO:0000313" key="3">
    <source>
        <dbReference type="EMBL" id="PZD75382.1"/>
    </source>
</evidence>
<dbReference type="Pfam" id="PF13181">
    <property type="entry name" value="TPR_8"/>
    <property type="match status" value="1"/>
</dbReference>
<evidence type="ECO:0000256" key="2">
    <source>
        <dbReference type="SAM" id="Phobius"/>
    </source>
</evidence>
<keyword evidence="2" id="KW-1133">Transmembrane helix</keyword>
<dbReference type="EMBL" id="PQWO01000001">
    <property type="protein sequence ID" value="PZD75382.1"/>
    <property type="molecule type" value="Genomic_DNA"/>
</dbReference>
<keyword evidence="1" id="KW-0802">TPR repeat</keyword>
<feature type="repeat" description="TPR" evidence="1">
    <location>
        <begin position="105"/>
        <end position="138"/>
    </location>
</feature>